<evidence type="ECO:0000256" key="1">
    <source>
        <dbReference type="ARBA" id="ARBA00006484"/>
    </source>
</evidence>
<keyword evidence="4" id="KW-1185">Reference proteome</keyword>
<accession>A0ABU1FAC0</accession>
<dbReference type="EMBL" id="JAVKPH010000017">
    <property type="protein sequence ID" value="MDR5653801.1"/>
    <property type="molecule type" value="Genomic_DNA"/>
</dbReference>
<dbReference type="InterPro" id="IPR036291">
    <property type="entry name" value="NAD(P)-bd_dom_sf"/>
</dbReference>
<dbReference type="SUPFAM" id="SSF51735">
    <property type="entry name" value="NAD(P)-binding Rossmann-fold domains"/>
    <property type="match status" value="1"/>
</dbReference>
<dbReference type="CDD" id="cd05233">
    <property type="entry name" value="SDR_c"/>
    <property type="match status" value="1"/>
</dbReference>
<organism evidence="3 4">
    <name type="scientific">Ruixingdingia sedimenti</name>
    <dbReference type="NCBI Taxonomy" id="3073604"/>
    <lineage>
        <taxon>Bacteria</taxon>
        <taxon>Pseudomonadati</taxon>
        <taxon>Pseudomonadota</taxon>
        <taxon>Alphaproteobacteria</taxon>
        <taxon>Rhodobacterales</taxon>
        <taxon>Paracoccaceae</taxon>
        <taxon>Ruixingdingia</taxon>
    </lineage>
</organism>
<dbReference type="InterPro" id="IPR002347">
    <property type="entry name" value="SDR_fam"/>
</dbReference>
<name>A0ABU1FAC0_9RHOB</name>
<comment type="caution">
    <text evidence="3">The sequence shown here is derived from an EMBL/GenBank/DDBJ whole genome shotgun (WGS) entry which is preliminary data.</text>
</comment>
<evidence type="ECO:0000313" key="4">
    <source>
        <dbReference type="Proteomes" id="UP001247754"/>
    </source>
</evidence>
<dbReference type="PANTHER" id="PTHR24321:SF8">
    <property type="entry name" value="ESTRADIOL 17-BETA-DEHYDROGENASE 8-RELATED"/>
    <property type="match status" value="1"/>
</dbReference>
<keyword evidence="2" id="KW-0560">Oxidoreductase</keyword>
<evidence type="ECO:0000313" key="3">
    <source>
        <dbReference type="EMBL" id="MDR5653801.1"/>
    </source>
</evidence>
<dbReference type="PANTHER" id="PTHR24321">
    <property type="entry name" value="DEHYDROGENASES, SHORT CHAIN"/>
    <property type="match status" value="1"/>
</dbReference>
<dbReference type="Proteomes" id="UP001247754">
    <property type="component" value="Unassembled WGS sequence"/>
</dbReference>
<dbReference type="PRINTS" id="PR00081">
    <property type="entry name" value="GDHRDH"/>
</dbReference>
<sequence>MRFDNQTAIVTGAASGMGRATARLMAERGAAVVINDVNEKGLATVADEIRDAGGQVLAIPGSIGDRAFVAEATAQAVHDFGRVDMLFNVAGYAAYGPAESYDVWDEMVGVNMSGTYYFCREVARQSMIPNRKGAIVNVSSLSGLVAHPNDIGYIAAKHGVVGITKSLAVEWARHNIRVNCICPGFTMTGIFEAVTKEEPDRFALRARKTPLGRGADPREQATVMAFLASDEASYVTGVIMPVDGGNMALSSGWFPPEVHPANG</sequence>
<dbReference type="Pfam" id="PF13561">
    <property type="entry name" value="adh_short_C2"/>
    <property type="match status" value="1"/>
</dbReference>
<protein>
    <submittedName>
        <fullName evidence="3">SDR family NAD(P)-dependent oxidoreductase</fullName>
    </submittedName>
</protein>
<dbReference type="PRINTS" id="PR00080">
    <property type="entry name" value="SDRFAMILY"/>
</dbReference>
<gene>
    <name evidence="3" type="ORF">RGD00_14390</name>
</gene>
<dbReference type="Gene3D" id="3.40.50.720">
    <property type="entry name" value="NAD(P)-binding Rossmann-like Domain"/>
    <property type="match status" value="1"/>
</dbReference>
<comment type="similarity">
    <text evidence="1">Belongs to the short-chain dehydrogenases/reductases (SDR) family.</text>
</comment>
<evidence type="ECO:0000256" key="2">
    <source>
        <dbReference type="ARBA" id="ARBA00023002"/>
    </source>
</evidence>
<dbReference type="RefSeq" id="WP_310458040.1">
    <property type="nucleotide sequence ID" value="NZ_JAVKPH010000017.1"/>
</dbReference>
<reference evidence="3 4" key="1">
    <citation type="submission" date="2023-09" db="EMBL/GenBank/DDBJ databases">
        <title>Xinfangfangia sedmenti sp. nov., isolated the sedment.</title>
        <authorList>
            <person name="Xu L."/>
        </authorList>
    </citation>
    <scope>NUCLEOTIDE SEQUENCE [LARGE SCALE GENOMIC DNA]</scope>
    <source>
        <strain evidence="3 4">LG-4</strain>
    </source>
</reference>
<dbReference type="NCBIfam" id="NF005559">
    <property type="entry name" value="PRK07231.1"/>
    <property type="match status" value="1"/>
</dbReference>
<proteinExistence type="inferred from homology"/>